<feature type="domain" description="HD/PDEase" evidence="7">
    <location>
        <begin position="37"/>
        <end position="165"/>
    </location>
</feature>
<proteinExistence type="predicted"/>
<dbReference type="SUPFAM" id="SSF109604">
    <property type="entry name" value="HD-domain/PDEase-like"/>
    <property type="match status" value="1"/>
</dbReference>
<evidence type="ECO:0000256" key="1">
    <source>
        <dbReference type="ARBA" id="ARBA00012506"/>
    </source>
</evidence>
<dbReference type="EMBL" id="JBBNGS010000002">
    <property type="protein sequence ID" value="MEQ2636974.1"/>
    <property type="molecule type" value="Genomic_DNA"/>
</dbReference>
<dbReference type="InterPro" id="IPR006674">
    <property type="entry name" value="HD_domain"/>
</dbReference>
<organism evidence="8 9">
    <name type="scientific">Paratractidigestivibacter faecalis</name>
    <dbReference type="NCBI Taxonomy" id="2292441"/>
    <lineage>
        <taxon>Bacteria</taxon>
        <taxon>Bacillati</taxon>
        <taxon>Actinomycetota</taxon>
        <taxon>Coriobacteriia</taxon>
        <taxon>Coriobacteriales</taxon>
        <taxon>Atopobiaceae</taxon>
        <taxon>Paratractidigestivibacter</taxon>
    </lineage>
</organism>
<gene>
    <name evidence="8" type="primary">yqeK</name>
    <name evidence="8" type="ORF">AAAT05_01215</name>
</gene>
<evidence type="ECO:0000256" key="3">
    <source>
        <dbReference type="ARBA" id="ARBA00022741"/>
    </source>
</evidence>
<dbReference type="InterPro" id="IPR005249">
    <property type="entry name" value="YqeK"/>
</dbReference>
<evidence type="ECO:0000313" key="8">
    <source>
        <dbReference type="EMBL" id="MEQ2636974.1"/>
    </source>
</evidence>
<dbReference type="Pfam" id="PF01966">
    <property type="entry name" value="HD"/>
    <property type="match status" value="1"/>
</dbReference>
<evidence type="ECO:0000259" key="7">
    <source>
        <dbReference type="SMART" id="SM00471"/>
    </source>
</evidence>
<reference evidence="8 9" key="1">
    <citation type="submission" date="2024-04" db="EMBL/GenBank/DDBJ databases">
        <title>Human intestinal bacterial collection.</title>
        <authorList>
            <person name="Pauvert C."/>
            <person name="Hitch T.C.A."/>
            <person name="Clavel T."/>
        </authorList>
    </citation>
    <scope>NUCLEOTIDE SEQUENCE [LARGE SCALE GENOMIC DNA]</scope>
    <source>
        <strain evidence="8 9">CLA-AA-H197</strain>
    </source>
</reference>
<dbReference type="CDD" id="cd00077">
    <property type="entry name" value="HDc"/>
    <property type="match status" value="1"/>
</dbReference>
<keyword evidence="5" id="KW-0408">Iron</keyword>
<comment type="caution">
    <text evidence="8">The sequence shown here is derived from an EMBL/GenBank/DDBJ whole genome shotgun (WGS) entry which is preliminary data.</text>
</comment>
<dbReference type="NCBIfam" id="TIGR00488">
    <property type="entry name" value="bis(5'-nucleosyl)-tetraphosphatase (symmetrical) YqeK"/>
    <property type="match status" value="1"/>
</dbReference>
<evidence type="ECO:0000256" key="4">
    <source>
        <dbReference type="ARBA" id="ARBA00022801"/>
    </source>
</evidence>
<keyword evidence="2" id="KW-0479">Metal-binding</keyword>
<comment type="catalytic activity">
    <reaction evidence="6">
        <text>P(1),P(4)-bis(5'-adenosyl) tetraphosphate + H2O = 2 ADP + 2 H(+)</text>
        <dbReference type="Rhea" id="RHEA:24252"/>
        <dbReference type="ChEBI" id="CHEBI:15377"/>
        <dbReference type="ChEBI" id="CHEBI:15378"/>
        <dbReference type="ChEBI" id="CHEBI:58141"/>
        <dbReference type="ChEBI" id="CHEBI:456216"/>
        <dbReference type="EC" id="3.6.1.41"/>
    </reaction>
</comment>
<dbReference type="PANTHER" id="PTHR35795:SF1">
    <property type="entry name" value="BIS(5'-NUCLEOSYL)-TETRAPHOSPHATASE, SYMMETRICAL"/>
    <property type="match status" value="1"/>
</dbReference>
<protein>
    <recommendedName>
        <fullName evidence="1">bis(5'-nucleosyl)-tetraphosphatase (symmetrical)</fullName>
        <ecNumber evidence="1">3.6.1.41</ecNumber>
    </recommendedName>
</protein>
<dbReference type="SMART" id="SM00471">
    <property type="entry name" value="HDc"/>
    <property type="match status" value="1"/>
</dbReference>
<dbReference type="EC" id="3.6.1.41" evidence="1"/>
<dbReference type="PANTHER" id="PTHR35795">
    <property type="entry name" value="SLR1885 PROTEIN"/>
    <property type="match status" value="1"/>
</dbReference>
<dbReference type="InterPro" id="IPR003607">
    <property type="entry name" value="HD/PDEase_dom"/>
</dbReference>
<evidence type="ECO:0000313" key="9">
    <source>
        <dbReference type="Proteomes" id="UP001478817"/>
    </source>
</evidence>
<name>A0ABV1IDJ7_9ACTN</name>
<dbReference type="Proteomes" id="UP001478817">
    <property type="component" value="Unassembled WGS sequence"/>
</dbReference>
<dbReference type="GO" id="GO:0008803">
    <property type="term" value="F:bis(5'-nucleosyl)-tetraphosphatase (symmetrical) activity"/>
    <property type="evidence" value="ECO:0007669"/>
    <property type="project" value="UniProtKB-EC"/>
</dbReference>
<dbReference type="RefSeq" id="WP_349181320.1">
    <property type="nucleotide sequence ID" value="NZ_JBBNGS010000002.1"/>
</dbReference>
<evidence type="ECO:0000256" key="2">
    <source>
        <dbReference type="ARBA" id="ARBA00022723"/>
    </source>
</evidence>
<keyword evidence="3" id="KW-0547">Nucleotide-binding</keyword>
<keyword evidence="4 8" id="KW-0378">Hydrolase</keyword>
<keyword evidence="9" id="KW-1185">Reference proteome</keyword>
<dbReference type="Gene3D" id="1.10.3210.10">
    <property type="entry name" value="Hypothetical protein af1432"/>
    <property type="match status" value="1"/>
</dbReference>
<sequence>MSDRTNVEKTVRAVAYAPEQQDLLARIESAVRVQLAPKPKRLAHSLSVADCCEGLALTYGVDPFCARVAGLLHDWDKVVPAGELVSRARDLGIDMGVDLELVEPLLHGIVAARELPDVFPELPREVWRAVEVHTTAAAAMSPLDQALFVADGIEPLRPATPGIQTVRELVGKAPLEEVFWTSFVGGITYVLEGGRYLYPGTIDTYNSLAAARRNASRGPAKSA</sequence>
<dbReference type="InterPro" id="IPR051094">
    <property type="entry name" value="Diverse_Catalytic_Enzymes"/>
</dbReference>
<accession>A0ABV1IDJ7</accession>
<evidence type="ECO:0000256" key="6">
    <source>
        <dbReference type="ARBA" id="ARBA00049417"/>
    </source>
</evidence>
<evidence type="ECO:0000256" key="5">
    <source>
        <dbReference type="ARBA" id="ARBA00023004"/>
    </source>
</evidence>